<dbReference type="AlphaFoldDB" id="A0A0C9VIW4"/>
<accession>A0A0C9VIW4</accession>
<reference evidence="4 5" key="1">
    <citation type="submission" date="2014-06" db="EMBL/GenBank/DDBJ databases">
        <title>Evolutionary Origins and Diversification of the Mycorrhizal Mutualists.</title>
        <authorList>
            <consortium name="DOE Joint Genome Institute"/>
            <consortium name="Mycorrhizal Genomics Consortium"/>
            <person name="Kohler A."/>
            <person name="Kuo A."/>
            <person name="Nagy L.G."/>
            <person name="Floudas D."/>
            <person name="Copeland A."/>
            <person name="Barry K.W."/>
            <person name="Cichocki N."/>
            <person name="Veneault-Fourrey C."/>
            <person name="LaButti K."/>
            <person name="Lindquist E.A."/>
            <person name="Lipzen A."/>
            <person name="Lundell T."/>
            <person name="Morin E."/>
            <person name="Murat C."/>
            <person name="Riley R."/>
            <person name="Ohm R."/>
            <person name="Sun H."/>
            <person name="Tunlid A."/>
            <person name="Henrissat B."/>
            <person name="Grigoriev I.V."/>
            <person name="Hibbett D.S."/>
            <person name="Martin F."/>
        </authorList>
    </citation>
    <scope>NUCLEOTIDE SEQUENCE [LARGE SCALE GENOMIC DNA]</scope>
    <source>
        <strain evidence="4 5">SS14</strain>
    </source>
</reference>
<evidence type="ECO:0000313" key="5">
    <source>
        <dbReference type="Proteomes" id="UP000054279"/>
    </source>
</evidence>
<organism evidence="4 5">
    <name type="scientific">Sphaerobolus stellatus (strain SS14)</name>
    <dbReference type="NCBI Taxonomy" id="990650"/>
    <lineage>
        <taxon>Eukaryota</taxon>
        <taxon>Fungi</taxon>
        <taxon>Dikarya</taxon>
        <taxon>Basidiomycota</taxon>
        <taxon>Agaricomycotina</taxon>
        <taxon>Agaricomycetes</taxon>
        <taxon>Phallomycetidae</taxon>
        <taxon>Geastrales</taxon>
        <taxon>Sphaerobolaceae</taxon>
        <taxon>Sphaerobolus</taxon>
    </lineage>
</organism>
<evidence type="ECO:0000259" key="3">
    <source>
        <dbReference type="Pfam" id="PF13649"/>
    </source>
</evidence>
<evidence type="ECO:0000256" key="1">
    <source>
        <dbReference type="ARBA" id="ARBA00022603"/>
    </source>
</evidence>
<dbReference type="Pfam" id="PF13649">
    <property type="entry name" value="Methyltransf_25"/>
    <property type="match status" value="1"/>
</dbReference>
<dbReference type="InterPro" id="IPR029063">
    <property type="entry name" value="SAM-dependent_MTases_sf"/>
</dbReference>
<proteinExistence type="predicted"/>
<dbReference type="CDD" id="cd02440">
    <property type="entry name" value="AdoMet_MTases"/>
    <property type="match status" value="1"/>
</dbReference>
<dbReference type="SUPFAM" id="SSF53335">
    <property type="entry name" value="S-adenosyl-L-methionine-dependent methyltransferases"/>
    <property type="match status" value="2"/>
</dbReference>
<evidence type="ECO:0000313" key="4">
    <source>
        <dbReference type="EMBL" id="KIJ37266.1"/>
    </source>
</evidence>
<dbReference type="Proteomes" id="UP000054279">
    <property type="component" value="Unassembled WGS sequence"/>
</dbReference>
<dbReference type="InterPro" id="IPR041698">
    <property type="entry name" value="Methyltransf_25"/>
</dbReference>
<dbReference type="Gene3D" id="3.40.50.150">
    <property type="entry name" value="Vaccinia Virus protein VP39"/>
    <property type="match status" value="2"/>
</dbReference>
<feature type="domain" description="Methyltransferase" evidence="3">
    <location>
        <begin position="48"/>
        <end position="140"/>
    </location>
</feature>
<dbReference type="PANTHER" id="PTHR43861:SF1">
    <property type="entry name" value="TRANS-ACONITATE 2-METHYLTRANSFERASE"/>
    <property type="match status" value="1"/>
</dbReference>
<keyword evidence="1" id="KW-0489">Methyltransferase</keyword>
<evidence type="ECO:0000256" key="2">
    <source>
        <dbReference type="ARBA" id="ARBA00022679"/>
    </source>
</evidence>
<dbReference type="PANTHER" id="PTHR43861">
    <property type="entry name" value="TRANS-ACONITATE 2-METHYLTRANSFERASE-RELATED"/>
    <property type="match status" value="1"/>
</dbReference>
<protein>
    <recommendedName>
        <fullName evidence="3">Methyltransferase domain-containing protein</fullName>
    </recommendedName>
</protein>
<dbReference type="EMBL" id="KN837170">
    <property type="protein sequence ID" value="KIJ37266.1"/>
    <property type="molecule type" value="Genomic_DNA"/>
</dbReference>
<dbReference type="GO" id="GO:0008168">
    <property type="term" value="F:methyltransferase activity"/>
    <property type="evidence" value="ECO:0007669"/>
    <property type="project" value="UniProtKB-KW"/>
</dbReference>
<gene>
    <name evidence="4" type="ORF">M422DRAFT_178294</name>
</gene>
<dbReference type="HOGENOM" id="CLU_049332_1_0_1"/>
<dbReference type="OrthoDB" id="540004at2759"/>
<sequence>MAKCGSTYIDNAYSDICRIYEESFPAHYQHVWDVLSSIINLVPAQSKVLDVGSGTGRPVSEFFVNKGYGVTGVDLSTGMIELARRQVPDAKFIQSDMNKYAPPTMDYYDIIVASHSLYNLSVAKTFSMLLKFARWVKPGGVIVIGTSYRRKLIESDGFKFDHRGWAEGVSQDFLGYIFDDMSYGLEDAWSELISQAGFEILNIDKATFTRDFEDVEESDTQFYISARRIAENPLLGLNPLPESSQVEKEEIDTEAWSELYRRSNAEEVNKVVQLFETSTDSHKILCIAPRAHGNALQALHPDTEYVEIDIGNKTTAELESIEFPTGTFDGVILSWTLNRVTSLGPFLKRIIETATPNGNAKVVIIQAAPDNELICITKNAFHDLPGGPIAHHGVLLQQGEIALKRAGFTSIRYVECEDVISFGELDGEERIKTSVKLLSRLWRTNFEVQTQPADRLINAIKLQFNLYRLWRNIQSTCYPCG</sequence>
<dbReference type="GO" id="GO:0032259">
    <property type="term" value="P:methylation"/>
    <property type="evidence" value="ECO:0007669"/>
    <property type="project" value="UniProtKB-KW"/>
</dbReference>
<name>A0A0C9VIW4_SPHS4</name>
<keyword evidence="5" id="KW-1185">Reference proteome</keyword>
<keyword evidence="2" id="KW-0808">Transferase</keyword>